<protein>
    <submittedName>
        <fullName evidence="2">Uncharacterized protein</fullName>
    </submittedName>
</protein>
<evidence type="ECO:0000313" key="3">
    <source>
        <dbReference type="Proteomes" id="UP000003959"/>
    </source>
</evidence>
<evidence type="ECO:0000313" key="2">
    <source>
        <dbReference type="EMBL" id="EGJ29971.1"/>
    </source>
</evidence>
<sequence length="39" mass="4203">MVLVEVLAGALTARGRMSTTSRDFQPAIPPPPSWFTTSL</sequence>
<name>F4XZG6_9CYAN</name>
<reference evidence="3" key="1">
    <citation type="journal article" date="2011" name="Proc. Natl. Acad. Sci. U.S.A.">
        <title>Genomic insights into the physiology and ecology of the marine filamentous cyanobacterium Lyngbya majuscula.</title>
        <authorList>
            <person name="Jones A.C."/>
            <person name="Monroe E.A."/>
            <person name="Podell S."/>
            <person name="Hess W.R."/>
            <person name="Klages S."/>
            <person name="Esquenazi E."/>
            <person name="Niessen S."/>
            <person name="Hoover H."/>
            <person name="Rothmann M."/>
            <person name="Lasken R.S."/>
            <person name="Yates J.R.III."/>
            <person name="Reinhardt R."/>
            <person name="Kube M."/>
            <person name="Burkart M.D."/>
            <person name="Allen E.E."/>
            <person name="Dorrestein P.C."/>
            <person name="Gerwick W.H."/>
            <person name="Gerwick L."/>
        </authorList>
    </citation>
    <scope>NUCLEOTIDE SEQUENCE [LARGE SCALE GENOMIC DNA]</scope>
    <source>
        <strain evidence="3">3L</strain>
    </source>
</reference>
<proteinExistence type="predicted"/>
<dbReference type="Proteomes" id="UP000003959">
    <property type="component" value="Unassembled WGS sequence"/>
</dbReference>
<feature type="region of interest" description="Disordered" evidence="1">
    <location>
        <begin position="18"/>
        <end position="39"/>
    </location>
</feature>
<organism evidence="2 3">
    <name type="scientific">Moorena producens 3L</name>
    <dbReference type="NCBI Taxonomy" id="489825"/>
    <lineage>
        <taxon>Bacteria</taxon>
        <taxon>Bacillati</taxon>
        <taxon>Cyanobacteriota</taxon>
        <taxon>Cyanophyceae</taxon>
        <taxon>Coleofasciculales</taxon>
        <taxon>Coleofasciculaceae</taxon>
        <taxon>Moorena</taxon>
    </lineage>
</organism>
<dbReference type="HOGENOM" id="CLU_3312909_0_0_3"/>
<keyword evidence="3" id="KW-1185">Reference proteome</keyword>
<dbReference type="EMBL" id="GL890964">
    <property type="protein sequence ID" value="EGJ29971.1"/>
    <property type="molecule type" value="Genomic_DNA"/>
</dbReference>
<gene>
    <name evidence="2" type="ORF">LYNGBM3L_58150</name>
</gene>
<evidence type="ECO:0000256" key="1">
    <source>
        <dbReference type="SAM" id="MobiDB-lite"/>
    </source>
</evidence>
<dbReference type="AlphaFoldDB" id="F4XZG6"/>
<accession>F4XZG6</accession>